<dbReference type="Gene3D" id="3.40.50.300">
    <property type="entry name" value="P-loop containing nucleotide triphosphate hydrolases"/>
    <property type="match status" value="1"/>
</dbReference>
<dbReference type="GO" id="GO:0007018">
    <property type="term" value="P:microtubule-based movement"/>
    <property type="evidence" value="ECO:0007669"/>
    <property type="project" value="InterPro"/>
</dbReference>
<dbReference type="InterPro" id="IPR026983">
    <property type="entry name" value="DHC"/>
</dbReference>
<feature type="domain" description="Dynein heavy chain C-terminal" evidence="3">
    <location>
        <begin position="274"/>
        <end position="554"/>
    </location>
</feature>
<dbReference type="Pfam" id="PF18199">
    <property type="entry name" value="Dynein_C"/>
    <property type="match status" value="1"/>
</dbReference>
<dbReference type="GO" id="GO:0045505">
    <property type="term" value="F:dynein intermediate chain binding"/>
    <property type="evidence" value="ECO:0007669"/>
    <property type="project" value="InterPro"/>
</dbReference>
<proteinExistence type="predicted"/>
<dbReference type="PANTHER" id="PTHR45703:SF22">
    <property type="entry name" value="DYNEIN CYTOPLASMIC 2 HEAVY CHAIN 1"/>
    <property type="match status" value="1"/>
</dbReference>
<evidence type="ECO:0000259" key="1">
    <source>
        <dbReference type="Pfam" id="PF03028"/>
    </source>
</evidence>
<dbReference type="InterPro" id="IPR042219">
    <property type="entry name" value="AAA_lid_11_sf"/>
</dbReference>
<feature type="domain" description="Dynein heavy chain AAA lid" evidence="2">
    <location>
        <begin position="129"/>
        <end position="265"/>
    </location>
</feature>
<keyword evidence="5" id="KW-1185">Reference proteome</keyword>
<dbReference type="GO" id="GO:0030286">
    <property type="term" value="C:dynein complex"/>
    <property type="evidence" value="ECO:0007669"/>
    <property type="project" value="InterPro"/>
</dbReference>
<organism evidence="4 5">
    <name type="scientific">Pristionchus entomophagus</name>
    <dbReference type="NCBI Taxonomy" id="358040"/>
    <lineage>
        <taxon>Eukaryota</taxon>
        <taxon>Metazoa</taxon>
        <taxon>Ecdysozoa</taxon>
        <taxon>Nematoda</taxon>
        <taxon>Chromadorea</taxon>
        <taxon>Rhabditida</taxon>
        <taxon>Rhabditina</taxon>
        <taxon>Diplogasteromorpha</taxon>
        <taxon>Diplogasteroidea</taxon>
        <taxon>Neodiplogasteridae</taxon>
        <taxon>Pristionchus</taxon>
    </lineage>
</organism>
<dbReference type="GO" id="GO:0051959">
    <property type="term" value="F:dynein light intermediate chain binding"/>
    <property type="evidence" value="ECO:0007669"/>
    <property type="project" value="InterPro"/>
</dbReference>
<dbReference type="Proteomes" id="UP001432027">
    <property type="component" value="Unassembled WGS sequence"/>
</dbReference>
<dbReference type="Pfam" id="PF18198">
    <property type="entry name" value="AAA_lid_11"/>
    <property type="match status" value="1"/>
</dbReference>
<dbReference type="AlphaFoldDB" id="A0AAV5U372"/>
<comment type="caution">
    <text evidence="4">The sequence shown here is derived from an EMBL/GenBank/DDBJ whole genome shotgun (WGS) entry which is preliminary data.</text>
</comment>
<feature type="non-terminal residue" evidence="4">
    <location>
        <position position="1"/>
    </location>
</feature>
<dbReference type="GO" id="GO:0008569">
    <property type="term" value="F:minus-end-directed microtubule motor activity"/>
    <property type="evidence" value="ECO:0007669"/>
    <property type="project" value="InterPro"/>
</dbReference>
<dbReference type="Gene3D" id="1.20.1270.280">
    <property type="match status" value="1"/>
</dbReference>
<dbReference type="InterPro" id="IPR041228">
    <property type="entry name" value="Dynein_C"/>
</dbReference>
<feature type="non-terminal residue" evidence="4">
    <location>
        <position position="555"/>
    </location>
</feature>
<reference evidence="4" key="1">
    <citation type="submission" date="2023-10" db="EMBL/GenBank/DDBJ databases">
        <title>Genome assembly of Pristionchus species.</title>
        <authorList>
            <person name="Yoshida K."/>
            <person name="Sommer R.J."/>
        </authorList>
    </citation>
    <scope>NUCLEOTIDE SEQUENCE</scope>
    <source>
        <strain evidence="4">RS0144</strain>
    </source>
</reference>
<sequence>NIMRTLQELQEASHKASCAFESISLGQGQEGSMVEALRRASENGSWLLLNNVHIMLASLPLIQKELATITPKAEFRLWMTTEADDRFPSIILQEALKITFESPPGIRNNMINSYSQLGDSSGRSVLTAQTTFVAVWLHALMQERRSFIPQAWTRYYEFSTADVRMAKAIVETMTQSDAVDWAFIRGLYEFTIYGGRLENDFDSAVLRSYLKRLFNSSKIIGRGGQEVAAGIEIIPASKTEDYVNHIVRVLPSGEDKPELFGLPANIRMAWMRSEAERTITSLRMLDSGSSTSSSTQSSQWASVSNPLLVHWKRLLTGTDLHTRSTEVNVKNGSEPLAQVLGLEFGFSIGVLQQLHQQLTLINRIVKSVVKADKKMEEVLNSLILHQTPDDWQMIWNGPRDPSEYLSTIVYRTKCTQDLYHAADSNQLLLKPVNLAKLLRPKTLLTALRQMTARKQQVEMDTLQLRCSWEASKAPGAIALTVNGLQLQGALFEGNYGSTLKSTNESSASFTSAPSIILAWSSESSIYSDDSSVSVPIYSNSDRSELIATVQMPTDD</sequence>
<dbReference type="InterPro" id="IPR041658">
    <property type="entry name" value="AAA_lid_11"/>
</dbReference>
<gene>
    <name evidence="4" type="ORF">PENTCL1PPCAC_23381</name>
</gene>
<dbReference type="Pfam" id="PF03028">
    <property type="entry name" value="Dynein_heavy"/>
    <property type="match status" value="1"/>
</dbReference>
<protein>
    <submittedName>
        <fullName evidence="4">Uncharacterized protein</fullName>
    </submittedName>
</protein>
<feature type="domain" description="Dynein heavy chain region D6 P-loop" evidence="1">
    <location>
        <begin position="5"/>
        <end position="99"/>
    </location>
</feature>
<accession>A0AAV5U372</accession>
<evidence type="ECO:0000313" key="4">
    <source>
        <dbReference type="EMBL" id="GMT01207.1"/>
    </source>
</evidence>
<evidence type="ECO:0000259" key="3">
    <source>
        <dbReference type="Pfam" id="PF18199"/>
    </source>
</evidence>
<name>A0AAV5U372_9BILA</name>
<dbReference type="PANTHER" id="PTHR45703">
    <property type="entry name" value="DYNEIN HEAVY CHAIN"/>
    <property type="match status" value="1"/>
</dbReference>
<dbReference type="EMBL" id="BTSX01000005">
    <property type="protein sequence ID" value="GMT01207.1"/>
    <property type="molecule type" value="Genomic_DNA"/>
</dbReference>
<evidence type="ECO:0000313" key="5">
    <source>
        <dbReference type="Proteomes" id="UP001432027"/>
    </source>
</evidence>
<dbReference type="Gene3D" id="1.10.8.720">
    <property type="entry name" value="Region D6 of dynein motor"/>
    <property type="match status" value="1"/>
</dbReference>
<dbReference type="InterPro" id="IPR004273">
    <property type="entry name" value="Dynein_heavy_D6_P-loop"/>
</dbReference>
<dbReference type="InterPro" id="IPR043160">
    <property type="entry name" value="Dynein_C_barrel"/>
</dbReference>
<dbReference type="Gene3D" id="3.10.490.20">
    <property type="match status" value="1"/>
</dbReference>
<evidence type="ECO:0000259" key="2">
    <source>
        <dbReference type="Pfam" id="PF18198"/>
    </source>
</evidence>
<dbReference type="InterPro" id="IPR027417">
    <property type="entry name" value="P-loop_NTPase"/>
</dbReference>